<organism evidence="1 2">
    <name type="scientific">Faecalibacterium prausnitzii</name>
    <dbReference type="NCBI Taxonomy" id="853"/>
    <lineage>
        <taxon>Bacteria</taxon>
        <taxon>Bacillati</taxon>
        <taxon>Bacillota</taxon>
        <taxon>Clostridia</taxon>
        <taxon>Eubacteriales</taxon>
        <taxon>Oscillospiraceae</taxon>
        <taxon>Faecalibacterium</taxon>
    </lineage>
</organism>
<dbReference type="AlphaFoldDB" id="A0A3E2TAV4"/>
<comment type="caution">
    <text evidence="1">The sequence shown here is derived from an EMBL/GenBank/DDBJ whole genome shotgun (WGS) entry which is preliminary data.</text>
</comment>
<gene>
    <name evidence="1" type="ORF">DWZ89_04875</name>
</gene>
<accession>A0A3E2TAV4</accession>
<reference evidence="1 2" key="1">
    <citation type="submission" date="2018-08" db="EMBL/GenBank/DDBJ databases">
        <title>A genome reference for cultivated species of the human gut microbiota.</title>
        <authorList>
            <person name="Zou Y."/>
            <person name="Xue W."/>
            <person name="Luo G."/>
        </authorList>
    </citation>
    <scope>NUCLEOTIDE SEQUENCE [LARGE SCALE GENOMIC DNA]</scope>
    <source>
        <strain evidence="1 2">AF36-11AT</strain>
    </source>
</reference>
<name>A0A3E2TAV4_9FIRM</name>
<dbReference type="RefSeq" id="WP_117505041.1">
    <property type="nucleotide sequence ID" value="NZ_QVEQ01000003.1"/>
</dbReference>
<evidence type="ECO:0000313" key="2">
    <source>
        <dbReference type="Proteomes" id="UP000261140"/>
    </source>
</evidence>
<protein>
    <submittedName>
        <fullName evidence="1">Uncharacterized protein</fullName>
    </submittedName>
</protein>
<sequence>MPEKSEFDKALGELYDLTEWEDAEAAIRELHARGPEIERLYLDSKILPGELQALVMVSNCLEREFVHRQLATGQPLHMNVL</sequence>
<proteinExistence type="predicted"/>
<dbReference type="Proteomes" id="UP000261140">
    <property type="component" value="Unassembled WGS sequence"/>
</dbReference>
<evidence type="ECO:0000313" key="1">
    <source>
        <dbReference type="EMBL" id="RGB71839.1"/>
    </source>
</evidence>
<dbReference type="EMBL" id="QVEQ01000003">
    <property type="protein sequence ID" value="RGB71839.1"/>
    <property type="molecule type" value="Genomic_DNA"/>
</dbReference>